<dbReference type="AlphaFoldDB" id="A0A183EGX9"/>
<dbReference type="EMBL" id="UYRT01089999">
    <property type="protein sequence ID" value="VDN35563.1"/>
    <property type="molecule type" value="Genomic_DNA"/>
</dbReference>
<keyword evidence="2" id="KW-1185">Reference proteome</keyword>
<dbReference type="Proteomes" id="UP000271098">
    <property type="component" value="Unassembled WGS sequence"/>
</dbReference>
<sequence length="99" mass="11205">MESIIRTGLIKAMENCDSGTNSSISNELVLVRCVSNCLRLKRAHTNGVDRTLNQGVADHVFQLNQPLGRAKPPQRKDRSYLFHVTMLKSSYYTWPVKKA</sequence>
<evidence type="ECO:0000313" key="3">
    <source>
        <dbReference type="WBParaSite" id="GPUH_0002024501-mRNA-1"/>
    </source>
</evidence>
<proteinExistence type="predicted"/>
<organism evidence="3">
    <name type="scientific">Gongylonema pulchrum</name>
    <dbReference type="NCBI Taxonomy" id="637853"/>
    <lineage>
        <taxon>Eukaryota</taxon>
        <taxon>Metazoa</taxon>
        <taxon>Ecdysozoa</taxon>
        <taxon>Nematoda</taxon>
        <taxon>Chromadorea</taxon>
        <taxon>Rhabditida</taxon>
        <taxon>Spirurina</taxon>
        <taxon>Spiruromorpha</taxon>
        <taxon>Spiruroidea</taxon>
        <taxon>Gongylonematidae</taxon>
        <taxon>Gongylonema</taxon>
    </lineage>
</organism>
<evidence type="ECO:0000313" key="2">
    <source>
        <dbReference type="Proteomes" id="UP000271098"/>
    </source>
</evidence>
<evidence type="ECO:0000313" key="1">
    <source>
        <dbReference type="EMBL" id="VDN35563.1"/>
    </source>
</evidence>
<protein>
    <submittedName>
        <fullName evidence="3">RNase H domain-containing protein</fullName>
    </submittedName>
</protein>
<dbReference type="WBParaSite" id="GPUH_0002024501-mRNA-1">
    <property type="protein sequence ID" value="GPUH_0002024501-mRNA-1"/>
    <property type="gene ID" value="GPUH_0002024501"/>
</dbReference>
<gene>
    <name evidence="1" type="ORF">GPUH_LOCUS20220</name>
</gene>
<accession>A0A183EGX9</accession>
<reference evidence="3" key="1">
    <citation type="submission" date="2016-06" db="UniProtKB">
        <authorList>
            <consortium name="WormBaseParasite"/>
        </authorList>
    </citation>
    <scope>IDENTIFICATION</scope>
</reference>
<name>A0A183EGX9_9BILA</name>
<reference evidence="1 2" key="2">
    <citation type="submission" date="2018-11" db="EMBL/GenBank/DDBJ databases">
        <authorList>
            <consortium name="Pathogen Informatics"/>
        </authorList>
    </citation>
    <scope>NUCLEOTIDE SEQUENCE [LARGE SCALE GENOMIC DNA]</scope>
</reference>